<dbReference type="EMBL" id="JBJJXI010000071">
    <property type="protein sequence ID" value="KAL3396470.1"/>
    <property type="molecule type" value="Genomic_DNA"/>
</dbReference>
<dbReference type="PANTHER" id="PTHR11486">
    <property type="entry name" value="FIBROBLAST GROWTH FACTOR"/>
    <property type="match status" value="1"/>
</dbReference>
<evidence type="ECO:0000256" key="2">
    <source>
        <dbReference type="SAM" id="MobiDB-lite"/>
    </source>
</evidence>
<dbReference type="InterPro" id="IPR056378">
    <property type="entry name" value="Let-756-like_FGF"/>
</dbReference>
<dbReference type="Pfam" id="PF00167">
    <property type="entry name" value="FGF"/>
    <property type="match status" value="1"/>
</dbReference>
<comment type="caution">
    <text evidence="3">The sequence shown here is derived from an EMBL/GenBank/DDBJ whole genome shotgun (WGS) entry which is preliminary data.</text>
</comment>
<sequence>MPSLRWIHENLEPPNVEEESSDIDDSCSSDDSFEGNNNRDDKAEAKSQLSRVLSSAPLDNYQNGNPAAVASIPWSLVHSKIEQKPLQLKLLARTGYCVGIDSLGRVAGVDADDNHARLFVRAVADGIVRLQSAETGRYLAFNSTGRLYGELNMNNDSNDWEQWSIGNYSAFRSRRYAELDWWLAIKRNGRQLPGPKSLRGHTTAQFLPIVL</sequence>
<proteinExistence type="inferred from homology"/>
<dbReference type="Gene3D" id="2.80.10.50">
    <property type="match status" value="1"/>
</dbReference>
<dbReference type="AlphaFoldDB" id="A0ABD2WUE4"/>
<feature type="region of interest" description="Disordered" evidence="2">
    <location>
        <begin position="1"/>
        <end position="48"/>
    </location>
</feature>
<comment type="similarity">
    <text evidence="1">Belongs to the heparin-binding growth factors family.</text>
</comment>
<dbReference type="InterPro" id="IPR002209">
    <property type="entry name" value="Fibroblast_GF_fam"/>
</dbReference>
<organism evidence="3 4">
    <name type="scientific">Trichogramma kaykai</name>
    <dbReference type="NCBI Taxonomy" id="54128"/>
    <lineage>
        <taxon>Eukaryota</taxon>
        <taxon>Metazoa</taxon>
        <taxon>Ecdysozoa</taxon>
        <taxon>Arthropoda</taxon>
        <taxon>Hexapoda</taxon>
        <taxon>Insecta</taxon>
        <taxon>Pterygota</taxon>
        <taxon>Neoptera</taxon>
        <taxon>Endopterygota</taxon>
        <taxon>Hymenoptera</taxon>
        <taxon>Apocrita</taxon>
        <taxon>Proctotrupomorpha</taxon>
        <taxon>Chalcidoidea</taxon>
        <taxon>Trichogrammatidae</taxon>
        <taxon>Trichogramma</taxon>
    </lineage>
</organism>
<evidence type="ECO:0000313" key="4">
    <source>
        <dbReference type="Proteomes" id="UP001627154"/>
    </source>
</evidence>
<dbReference type="SMART" id="SM00442">
    <property type="entry name" value="FGF"/>
    <property type="match status" value="1"/>
</dbReference>
<evidence type="ECO:0000256" key="1">
    <source>
        <dbReference type="ARBA" id="ARBA00007936"/>
    </source>
</evidence>
<gene>
    <name evidence="3" type="ORF">TKK_009634</name>
</gene>
<feature type="compositionally biased region" description="Basic and acidic residues" evidence="2">
    <location>
        <begin position="1"/>
        <end position="11"/>
    </location>
</feature>
<dbReference type="CDD" id="cd00058">
    <property type="entry name" value="beta-trefoil_FGF"/>
    <property type="match status" value="1"/>
</dbReference>
<keyword evidence="4" id="KW-1185">Reference proteome</keyword>
<accession>A0ABD2WUE4</accession>
<feature type="compositionally biased region" description="Acidic residues" evidence="2">
    <location>
        <begin position="15"/>
        <end position="33"/>
    </location>
</feature>
<dbReference type="Proteomes" id="UP001627154">
    <property type="component" value="Unassembled WGS sequence"/>
</dbReference>
<evidence type="ECO:0008006" key="5">
    <source>
        <dbReference type="Google" id="ProtNLM"/>
    </source>
</evidence>
<protein>
    <recommendedName>
        <fullName evidence="5">FGF</fullName>
    </recommendedName>
</protein>
<evidence type="ECO:0000313" key="3">
    <source>
        <dbReference type="EMBL" id="KAL3396470.1"/>
    </source>
</evidence>
<dbReference type="InterPro" id="IPR008996">
    <property type="entry name" value="IL1/FGF"/>
</dbReference>
<name>A0ABD2WUE4_9HYME</name>
<dbReference type="SUPFAM" id="SSF50353">
    <property type="entry name" value="Cytokine"/>
    <property type="match status" value="1"/>
</dbReference>
<reference evidence="3 4" key="1">
    <citation type="journal article" date="2024" name="bioRxiv">
        <title>A reference genome for Trichogramma kaykai: A tiny desert-dwelling parasitoid wasp with competing sex-ratio distorters.</title>
        <authorList>
            <person name="Culotta J."/>
            <person name="Lindsey A.R."/>
        </authorList>
    </citation>
    <scope>NUCLEOTIDE SEQUENCE [LARGE SCALE GENOMIC DNA]</scope>
    <source>
        <strain evidence="3 4">KSX58</strain>
    </source>
</reference>